<accession>A0A0A9G9J9</accession>
<dbReference type="AlphaFoldDB" id="A0A0A9G9J9"/>
<proteinExistence type="predicted"/>
<name>A0A0A9G9J9_ARUDO</name>
<protein>
    <submittedName>
        <fullName evidence="1">Uncharacterized protein</fullName>
    </submittedName>
</protein>
<reference evidence="1" key="2">
    <citation type="journal article" date="2015" name="Data Brief">
        <title>Shoot transcriptome of the giant reed, Arundo donax.</title>
        <authorList>
            <person name="Barrero R.A."/>
            <person name="Guerrero F.D."/>
            <person name="Moolhuijzen P."/>
            <person name="Goolsby J.A."/>
            <person name="Tidwell J."/>
            <person name="Bellgard S.E."/>
            <person name="Bellgard M.I."/>
        </authorList>
    </citation>
    <scope>NUCLEOTIDE SEQUENCE</scope>
    <source>
        <tissue evidence="1">Shoot tissue taken approximately 20 cm above the soil surface</tissue>
    </source>
</reference>
<dbReference type="EMBL" id="GBRH01178665">
    <property type="protein sequence ID" value="JAE19231.1"/>
    <property type="molecule type" value="Transcribed_RNA"/>
</dbReference>
<organism evidence="1">
    <name type="scientific">Arundo donax</name>
    <name type="common">Giant reed</name>
    <name type="synonym">Donax arundinaceus</name>
    <dbReference type="NCBI Taxonomy" id="35708"/>
    <lineage>
        <taxon>Eukaryota</taxon>
        <taxon>Viridiplantae</taxon>
        <taxon>Streptophyta</taxon>
        <taxon>Embryophyta</taxon>
        <taxon>Tracheophyta</taxon>
        <taxon>Spermatophyta</taxon>
        <taxon>Magnoliopsida</taxon>
        <taxon>Liliopsida</taxon>
        <taxon>Poales</taxon>
        <taxon>Poaceae</taxon>
        <taxon>PACMAD clade</taxon>
        <taxon>Arundinoideae</taxon>
        <taxon>Arundineae</taxon>
        <taxon>Arundo</taxon>
    </lineage>
</organism>
<evidence type="ECO:0000313" key="1">
    <source>
        <dbReference type="EMBL" id="JAE19231.1"/>
    </source>
</evidence>
<reference evidence="1" key="1">
    <citation type="submission" date="2014-09" db="EMBL/GenBank/DDBJ databases">
        <authorList>
            <person name="Magalhaes I.L.F."/>
            <person name="Oliveira U."/>
            <person name="Santos F.R."/>
            <person name="Vidigal T.H.D.A."/>
            <person name="Brescovit A.D."/>
            <person name="Santos A.J."/>
        </authorList>
    </citation>
    <scope>NUCLEOTIDE SEQUENCE</scope>
    <source>
        <tissue evidence="1">Shoot tissue taken approximately 20 cm above the soil surface</tissue>
    </source>
</reference>
<sequence>MSSQKSVTYIITKDLQATCRS</sequence>